<dbReference type="InParanoid" id="B8C222"/>
<proteinExistence type="predicted"/>
<dbReference type="Proteomes" id="UP000001449">
    <property type="component" value="Chromosome 5"/>
</dbReference>
<dbReference type="SUPFAM" id="SSF82153">
    <property type="entry name" value="FAS1 domain"/>
    <property type="match status" value="1"/>
</dbReference>
<dbReference type="eggNOG" id="ENOG502R95E">
    <property type="taxonomic scope" value="Eukaryota"/>
</dbReference>
<dbReference type="EMBL" id="CM000642">
    <property type="protein sequence ID" value="EED91865.1"/>
    <property type="molecule type" value="Genomic_DNA"/>
</dbReference>
<dbReference type="Gene3D" id="2.30.180.10">
    <property type="entry name" value="FAS1 domain"/>
    <property type="match status" value="1"/>
</dbReference>
<dbReference type="InterPro" id="IPR000782">
    <property type="entry name" value="FAS1_domain"/>
</dbReference>
<organism evidence="2 3">
    <name type="scientific">Thalassiosira pseudonana</name>
    <name type="common">Marine diatom</name>
    <name type="synonym">Cyclotella nana</name>
    <dbReference type="NCBI Taxonomy" id="35128"/>
    <lineage>
        <taxon>Eukaryota</taxon>
        <taxon>Sar</taxon>
        <taxon>Stramenopiles</taxon>
        <taxon>Ochrophyta</taxon>
        <taxon>Bacillariophyta</taxon>
        <taxon>Coscinodiscophyceae</taxon>
        <taxon>Thalassiosirophycidae</taxon>
        <taxon>Thalassiosirales</taxon>
        <taxon>Thalassiosiraceae</taxon>
        <taxon>Thalassiosira</taxon>
    </lineage>
</organism>
<evidence type="ECO:0000313" key="3">
    <source>
        <dbReference type="Proteomes" id="UP000001449"/>
    </source>
</evidence>
<reference evidence="2 3" key="2">
    <citation type="journal article" date="2008" name="Nature">
        <title>The Phaeodactylum genome reveals the evolutionary history of diatom genomes.</title>
        <authorList>
            <person name="Bowler C."/>
            <person name="Allen A.E."/>
            <person name="Badger J.H."/>
            <person name="Grimwood J."/>
            <person name="Jabbari K."/>
            <person name="Kuo A."/>
            <person name="Maheswari U."/>
            <person name="Martens C."/>
            <person name="Maumus F."/>
            <person name="Otillar R.P."/>
            <person name="Rayko E."/>
            <person name="Salamov A."/>
            <person name="Vandepoele K."/>
            <person name="Beszteri B."/>
            <person name="Gruber A."/>
            <person name="Heijde M."/>
            <person name="Katinka M."/>
            <person name="Mock T."/>
            <person name="Valentin K."/>
            <person name="Verret F."/>
            <person name="Berges J.A."/>
            <person name="Brownlee C."/>
            <person name="Cadoret J.P."/>
            <person name="Chiovitti A."/>
            <person name="Choi C.J."/>
            <person name="Coesel S."/>
            <person name="De Martino A."/>
            <person name="Detter J.C."/>
            <person name="Durkin C."/>
            <person name="Falciatore A."/>
            <person name="Fournet J."/>
            <person name="Haruta M."/>
            <person name="Huysman M.J."/>
            <person name="Jenkins B.D."/>
            <person name="Jiroutova K."/>
            <person name="Jorgensen R.E."/>
            <person name="Joubert Y."/>
            <person name="Kaplan A."/>
            <person name="Kroger N."/>
            <person name="Kroth P.G."/>
            <person name="La Roche J."/>
            <person name="Lindquist E."/>
            <person name="Lommer M."/>
            <person name="Martin-Jezequel V."/>
            <person name="Lopez P.J."/>
            <person name="Lucas S."/>
            <person name="Mangogna M."/>
            <person name="McGinnis K."/>
            <person name="Medlin L.K."/>
            <person name="Montsant A."/>
            <person name="Oudot-Le Secq M.P."/>
            <person name="Napoli C."/>
            <person name="Obornik M."/>
            <person name="Parker M.S."/>
            <person name="Petit J.L."/>
            <person name="Porcel B.M."/>
            <person name="Poulsen N."/>
            <person name="Robison M."/>
            <person name="Rychlewski L."/>
            <person name="Rynearson T.A."/>
            <person name="Schmutz J."/>
            <person name="Shapiro H."/>
            <person name="Siaut M."/>
            <person name="Stanley M."/>
            <person name="Sussman M.R."/>
            <person name="Taylor A.R."/>
            <person name="Vardi A."/>
            <person name="von Dassow P."/>
            <person name="Vyverman W."/>
            <person name="Willis A."/>
            <person name="Wyrwicz L.S."/>
            <person name="Rokhsar D.S."/>
            <person name="Weissenbach J."/>
            <person name="Armbrust E.V."/>
            <person name="Green B.R."/>
            <person name="Van de Peer Y."/>
            <person name="Grigoriev I.V."/>
        </authorList>
    </citation>
    <scope>NUCLEOTIDE SEQUENCE [LARGE SCALE GENOMIC DNA]</scope>
    <source>
        <strain evidence="2 3">CCMP1335</strain>
    </source>
</reference>
<gene>
    <name evidence="2" type="ORF">THAPSDRAFT_5133</name>
</gene>
<dbReference type="GeneID" id="7449685"/>
<dbReference type="HOGENOM" id="CLU_1071497_0_0_1"/>
<evidence type="ECO:0000313" key="2">
    <source>
        <dbReference type="EMBL" id="EED91865.1"/>
    </source>
</evidence>
<feature type="domain" description="FAS1" evidence="1">
    <location>
        <begin position="88"/>
        <end position="197"/>
    </location>
</feature>
<evidence type="ECO:0000259" key="1">
    <source>
        <dbReference type="Pfam" id="PF02469"/>
    </source>
</evidence>
<dbReference type="KEGG" id="tps:THAPSDRAFT_5133"/>
<protein>
    <recommendedName>
        <fullName evidence="1">FAS1 domain-containing protein</fullName>
    </recommendedName>
</protein>
<dbReference type="InterPro" id="IPR036378">
    <property type="entry name" value="FAS1_dom_sf"/>
</dbReference>
<name>B8C222_THAPS</name>
<sequence>MSIFTSSAIIIAVYAFVGSNERFALSFTPPSSTRIRRQQAMTPRSSVATSSTTITTATTTRSSSYPRIGHTSIYNSAEKAEQCLSDYFPQFYYLLQMNPTALQRIRDSKVGFAVFAPSDAAIDSLGMEKLGLLEAACNDEDLLPIVELMVAFHVVSAPMTADVMNKYNVVSTSVGELPVERSAEGMLNVNGANILQSYQFEDRTIQNYQDKDGNLLGSEVVEGGKKCIVHEVDGLVFPENLWNTLYMYYQSKNSEVGASE</sequence>
<dbReference type="PaxDb" id="35128-Thaps5133"/>
<reference evidence="2 3" key="1">
    <citation type="journal article" date="2004" name="Science">
        <title>The genome of the diatom Thalassiosira pseudonana: ecology, evolution, and metabolism.</title>
        <authorList>
            <person name="Armbrust E.V."/>
            <person name="Berges J.A."/>
            <person name="Bowler C."/>
            <person name="Green B.R."/>
            <person name="Martinez D."/>
            <person name="Putnam N.H."/>
            <person name="Zhou S."/>
            <person name="Allen A.E."/>
            <person name="Apt K.E."/>
            <person name="Bechner M."/>
            <person name="Brzezinski M.A."/>
            <person name="Chaal B.K."/>
            <person name="Chiovitti A."/>
            <person name="Davis A.K."/>
            <person name="Demarest M.S."/>
            <person name="Detter J.C."/>
            <person name="Glavina T."/>
            <person name="Goodstein D."/>
            <person name="Hadi M.Z."/>
            <person name="Hellsten U."/>
            <person name="Hildebrand M."/>
            <person name="Jenkins B.D."/>
            <person name="Jurka J."/>
            <person name="Kapitonov V.V."/>
            <person name="Kroger N."/>
            <person name="Lau W.W."/>
            <person name="Lane T.W."/>
            <person name="Larimer F.W."/>
            <person name="Lippmeier J.C."/>
            <person name="Lucas S."/>
            <person name="Medina M."/>
            <person name="Montsant A."/>
            <person name="Obornik M."/>
            <person name="Parker M.S."/>
            <person name="Palenik B."/>
            <person name="Pazour G.J."/>
            <person name="Richardson P.M."/>
            <person name="Rynearson T.A."/>
            <person name="Saito M.A."/>
            <person name="Schwartz D.C."/>
            <person name="Thamatrakoln K."/>
            <person name="Valentin K."/>
            <person name="Vardi A."/>
            <person name="Wilkerson F.P."/>
            <person name="Rokhsar D.S."/>
        </authorList>
    </citation>
    <scope>NUCLEOTIDE SEQUENCE [LARGE SCALE GENOMIC DNA]</scope>
    <source>
        <strain evidence="2 3">CCMP1335</strain>
    </source>
</reference>
<dbReference type="Pfam" id="PF02469">
    <property type="entry name" value="Fasciclin"/>
    <property type="match status" value="1"/>
</dbReference>
<accession>B8C222</accession>
<keyword evidence="3" id="KW-1185">Reference proteome</keyword>
<dbReference type="RefSeq" id="XP_002290113.1">
    <property type="nucleotide sequence ID" value="XM_002290077.1"/>
</dbReference>
<dbReference type="OMA" id="VELMVAF"/>
<dbReference type="AlphaFoldDB" id="B8C222"/>